<dbReference type="SUPFAM" id="SSF141066">
    <property type="entry name" value="ICP-like"/>
    <property type="match status" value="1"/>
</dbReference>
<accession>A0A516SLP6</accession>
<gene>
    <name evidence="4" type="ORF">FNU76_23480</name>
</gene>
<dbReference type="InterPro" id="IPR036331">
    <property type="entry name" value="Chagasin-like_sf"/>
</dbReference>
<evidence type="ECO:0000259" key="3">
    <source>
        <dbReference type="Pfam" id="PF09394"/>
    </source>
</evidence>
<dbReference type="Gene3D" id="2.60.40.2020">
    <property type="match status" value="1"/>
</dbReference>
<name>A0A516SLP6_9NEIS</name>
<sequence length="105" mass="11989">MTLPSFNLADDGGVRQLPKERAFALELDETPTTGYRWHLEFSERLMLLSSELALADLHPPGAGGRRRWVFQPQGSGEFFIQAKLWREWLGDASVISRYRLTVRVA</sequence>
<evidence type="ECO:0000256" key="2">
    <source>
        <dbReference type="ARBA" id="ARBA00022704"/>
    </source>
</evidence>
<evidence type="ECO:0000313" key="5">
    <source>
        <dbReference type="Proteomes" id="UP000317550"/>
    </source>
</evidence>
<protein>
    <submittedName>
        <fullName evidence="4">Protease inhibitor I42 family protein</fullName>
    </submittedName>
</protein>
<keyword evidence="2" id="KW-0789">Thiol protease inhibitor</keyword>
<dbReference type="Proteomes" id="UP000317550">
    <property type="component" value="Chromosome"/>
</dbReference>
<reference evidence="5" key="1">
    <citation type="submission" date="2019-07" db="EMBL/GenBank/DDBJ databases">
        <title>Chitinimonas sp. nov., isolated from Ny-Alesund, arctica soil.</title>
        <authorList>
            <person name="Xu Q."/>
            <person name="Peng F."/>
        </authorList>
    </citation>
    <scope>NUCLEOTIDE SEQUENCE [LARGE SCALE GENOMIC DNA]</scope>
    <source>
        <strain evidence="5">R3-44</strain>
    </source>
</reference>
<dbReference type="KEGG" id="cari:FNU76_23480"/>
<evidence type="ECO:0000313" key="4">
    <source>
        <dbReference type="EMBL" id="QDQ29072.1"/>
    </source>
</evidence>
<dbReference type="InterPro" id="IPR018990">
    <property type="entry name" value="Prot_inh_I42_chagasin"/>
</dbReference>
<dbReference type="PANTHER" id="PTHR36530:SF1">
    <property type="entry name" value="AMOEBIASIN-1"/>
    <property type="match status" value="1"/>
</dbReference>
<dbReference type="RefSeq" id="WP_144280454.1">
    <property type="nucleotide sequence ID" value="NZ_CP041730.1"/>
</dbReference>
<feature type="domain" description="Proteinase inhibitor I42 chagasin" evidence="3">
    <location>
        <begin position="18"/>
        <end position="102"/>
    </location>
</feature>
<dbReference type="AlphaFoldDB" id="A0A516SLP6"/>
<dbReference type="Pfam" id="PF09394">
    <property type="entry name" value="Inhibitor_I42"/>
    <property type="match status" value="1"/>
</dbReference>
<evidence type="ECO:0000256" key="1">
    <source>
        <dbReference type="ARBA" id="ARBA00022690"/>
    </source>
</evidence>
<dbReference type="InterPro" id="IPR052781">
    <property type="entry name" value="Cys_protease_inhibitor_I42"/>
</dbReference>
<dbReference type="GO" id="GO:0004869">
    <property type="term" value="F:cysteine-type endopeptidase inhibitor activity"/>
    <property type="evidence" value="ECO:0007669"/>
    <property type="project" value="UniProtKB-KW"/>
</dbReference>
<proteinExistence type="predicted"/>
<keyword evidence="1" id="KW-0646">Protease inhibitor</keyword>
<organism evidence="4 5">
    <name type="scientific">Chitinimonas arctica</name>
    <dbReference type="NCBI Taxonomy" id="2594795"/>
    <lineage>
        <taxon>Bacteria</taxon>
        <taxon>Pseudomonadati</taxon>
        <taxon>Pseudomonadota</taxon>
        <taxon>Betaproteobacteria</taxon>
        <taxon>Neisseriales</taxon>
        <taxon>Chitinibacteraceae</taxon>
        <taxon>Chitinimonas</taxon>
    </lineage>
</organism>
<dbReference type="EMBL" id="CP041730">
    <property type="protein sequence ID" value="QDQ29072.1"/>
    <property type="molecule type" value="Genomic_DNA"/>
</dbReference>
<dbReference type="OrthoDB" id="3556586at2"/>
<dbReference type="PANTHER" id="PTHR36530">
    <property type="entry name" value="INHIBITOR OF CYSTEINE PEPTIDASE"/>
    <property type="match status" value="1"/>
</dbReference>
<keyword evidence="5" id="KW-1185">Reference proteome</keyword>